<dbReference type="GeneID" id="64980726"/>
<reference evidence="1" key="1">
    <citation type="submission" date="2021-01" db="EMBL/GenBank/DDBJ databases">
        <authorList>
            <consortium name="Aspergillus puulaauensis MK2 genome sequencing consortium"/>
            <person name="Kazuki M."/>
            <person name="Futagami T."/>
        </authorList>
    </citation>
    <scope>NUCLEOTIDE SEQUENCE</scope>
    <source>
        <strain evidence="1">MK2</strain>
    </source>
</reference>
<dbReference type="EMBL" id="AP024450">
    <property type="protein sequence ID" value="BCS30729.1"/>
    <property type="molecule type" value="Genomic_DNA"/>
</dbReference>
<reference evidence="1" key="2">
    <citation type="submission" date="2021-02" db="EMBL/GenBank/DDBJ databases">
        <title>Aspergillus puulaauensis MK2 genome sequence.</title>
        <authorList>
            <person name="Futagami T."/>
            <person name="Mori K."/>
            <person name="Kadooka C."/>
            <person name="Tanaka T."/>
        </authorList>
    </citation>
    <scope>NUCLEOTIDE SEQUENCE</scope>
    <source>
        <strain evidence="1">MK2</strain>
    </source>
</reference>
<dbReference type="RefSeq" id="XP_041562915.1">
    <property type="nucleotide sequence ID" value="XM_041697378.1"/>
</dbReference>
<evidence type="ECO:0000313" key="2">
    <source>
        <dbReference type="Proteomes" id="UP000654913"/>
    </source>
</evidence>
<name>A0A7R8ASS6_9EURO</name>
<dbReference type="Proteomes" id="UP000654913">
    <property type="component" value="Chromosome 8"/>
</dbReference>
<keyword evidence="2" id="KW-1185">Reference proteome</keyword>
<evidence type="ECO:0000313" key="1">
    <source>
        <dbReference type="EMBL" id="BCS30729.1"/>
    </source>
</evidence>
<dbReference type="AlphaFoldDB" id="A0A7R8ASS6"/>
<accession>A0A7R8ASS6</accession>
<proteinExistence type="predicted"/>
<sequence>MPQLAFGLSARKVCKRAGMSKEMTVIKSLTVPVPAESKDTPCSNTQTMAGSFMDSYTDLSTQDCLPERPLASSVRA</sequence>
<organism evidence="1 2">
    <name type="scientific">Aspergillus puulaauensis</name>
    <dbReference type="NCBI Taxonomy" id="1220207"/>
    <lineage>
        <taxon>Eukaryota</taxon>
        <taxon>Fungi</taxon>
        <taxon>Dikarya</taxon>
        <taxon>Ascomycota</taxon>
        <taxon>Pezizomycotina</taxon>
        <taxon>Eurotiomycetes</taxon>
        <taxon>Eurotiomycetidae</taxon>
        <taxon>Eurotiales</taxon>
        <taxon>Aspergillaceae</taxon>
        <taxon>Aspergillus</taxon>
    </lineage>
</organism>
<dbReference type="KEGG" id="apuu:APUU_81032A"/>
<protein>
    <submittedName>
        <fullName evidence="1">Uncharacterized protein</fullName>
    </submittedName>
</protein>
<gene>
    <name evidence="1" type="ORF">APUU_81032A</name>
</gene>